<comment type="catalytic activity">
    <reaction evidence="1">
        <text>ATP + protein L-histidine = ADP + protein N-phospho-L-histidine.</text>
        <dbReference type="EC" id="2.7.13.3"/>
    </reaction>
</comment>
<dbReference type="SUPFAM" id="SSF47226">
    <property type="entry name" value="Histidine-containing phosphotransfer domain, HPT domain"/>
    <property type="match status" value="2"/>
</dbReference>
<dbReference type="Gene3D" id="1.20.120.160">
    <property type="entry name" value="HPT domain"/>
    <property type="match status" value="2"/>
</dbReference>
<dbReference type="SUPFAM" id="SSF50341">
    <property type="entry name" value="CheW-like"/>
    <property type="match status" value="1"/>
</dbReference>
<protein>
    <recommendedName>
        <fullName evidence="2">histidine kinase</fullName>
        <ecNumber evidence="2">2.7.13.3</ecNumber>
    </recommendedName>
</protein>
<keyword evidence="15" id="KW-1185">Reference proteome</keyword>
<evidence type="ECO:0000256" key="1">
    <source>
        <dbReference type="ARBA" id="ARBA00000085"/>
    </source>
</evidence>
<feature type="domain" description="HPt" evidence="12">
    <location>
        <begin position="182"/>
        <end position="286"/>
    </location>
</feature>
<dbReference type="Gene3D" id="3.30.565.10">
    <property type="entry name" value="Histidine kinase-like ATPase, C-terminal domain"/>
    <property type="match status" value="1"/>
</dbReference>
<dbReference type="InterPro" id="IPR004358">
    <property type="entry name" value="Sig_transdc_His_kin-like_C"/>
</dbReference>
<dbReference type="SUPFAM" id="SSF55874">
    <property type="entry name" value="ATPase domain of HSP90 chaperone/DNA topoisomerase II/histidine kinase"/>
    <property type="match status" value="1"/>
</dbReference>
<dbReference type="InterPro" id="IPR036641">
    <property type="entry name" value="HPT_dom_sf"/>
</dbReference>
<dbReference type="InterPro" id="IPR001789">
    <property type="entry name" value="Sig_transdc_resp-reg_receiver"/>
</dbReference>
<keyword evidence="4" id="KW-0808">Transferase</keyword>
<dbReference type="InterPro" id="IPR003594">
    <property type="entry name" value="HATPase_dom"/>
</dbReference>
<gene>
    <name evidence="14" type="ORF">DA73_0228435</name>
    <name evidence="13" type="ORF">DA73_0400039625</name>
</gene>
<comment type="caution">
    <text evidence="14">The sequence shown here is derived from an EMBL/GenBank/DDBJ whole genome shotgun (WGS) entry which is preliminary data.</text>
</comment>
<feature type="modified residue" description="Phosphohistidine" evidence="7">
    <location>
        <position position="46"/>
    </location>
</feature>
<dbReference type="Proteomes" id="UP000029738">
    <property type="component" value="Unassembled WGS sequence"/>
</dbReference>
<dbReference type="CDD" id="cd16916">
    <property type="entry name" value="HATPase_CheA-like"/>
    <property type="match status" value="1"/>
</dbReference>
<reference evidence="13" key="2">
    <citation type="submission" date="2019-11" db="EMBL/GenBank/DDBJ databases">
        <title>Improved Assembly of Tolypothrix boutellei genome.</title>
        <authorList>
            <person name="Sarangi A.N."/>
            <person name="Mukherjee M."/>
            <person name="Ghosh S."/>
            <person name="Singh D."/>
            <person name="Das A."/>
            <person name="Kant S."/>
            <person name="Prusty A."/>
            <person name="Tripathy S."/>
        </authorList>
    </citation>
    <scope>NUCLEOTIDE SEQUENCE</scope>
    <source>
        <strain evidence="13">VB521301</strain>
    </source>
</reference>
<dbReference type="InterPro" id="IPR011006">
    <property type="entry name" value="CheY-like_superfamily"/>
</dbReference>
<feature type="domain" description="CheW-like" evidence="11">
    <location>
        <begin position="681"/>
        <end position="815"/>
    </location>
</feature>
<dbReference type="GO" id="GO:0004673">
    <property type="term" value="F:protein histidine kinase activity"/>
    <property type="evidence" value="ECO:0007669"/>
    <property type="project" value="UniProtKB-EC"/>
</dbReference>
<dbReference type="PROSITE" id="PS50109">
    <property type="entry name" value="HIS_KIN"/>
    <property type="match status" value="1"/>
</dbReference>
<dbReference type="Pfam" id="PF02518">
    <property type="entry name" value="HATPase_c"/>
    <property type="match status" value="1"/>
</dbReference>
<feature type="modified residue" description="Phosphohistidine" evidence="7">
    <location>
        <position position="229"/>
    </location>
</feature>
<feature type="domain" description="HPt" evidence="12">
    <location>
        <begin position="1"/>
        <end position="103"/>
    </location>
</feature>
<dbReference type="Pfam" id="PF01627">
    <property type="entry name" value="Hpt"/>
    <property type="match status" value="1"/>
</dbReference>
<evidence type="ECO:0000256" key="5">
    <source>
        <dbReference type="ARBA" id="ARBA00022777"/>
    </source>
</evidence>
<dbReference type="SMART" id="SM00073">
    <property type="entry name" value="HPT"/>
    <property type="match status" value="2"/>
</dbReference>
<accession>A0A0C1R8A8</accession>
<dbReference type="AlphaFoldDB" id="A0A0C1R8A8"/>
<dbReference type="GO" id="GO:0006935">
    <property type="term" value="P:chemotaxis"/>
    <property type="evidence" value="ECO:0007669"/>
    <property type="project" value="InterPro"/>
</dbReference>
<dbReference type="RefSeq" id="WP_038090227.1">
    <property type="nucleotide sequence ID" value="NZ_JHEG04000002.1"/>
</dbReference>
<dbReference type="Gene3D" id="2.30.30.40">
    <property type="entry name" value="SH3 Domains"/>
    <property type="match status" value="1"/>
</dbReference>
<dbReference type="PRINTS" id="PR00344">
    <property type="entry name" value="BCTRLSENSOR"/>
</dbReference>
<dbReference type="SMART" id="SM00448">
    <property type="entry name" value="REC"/>
    <property type="match status" value="1"/>
</dbReference>
<evidence type="ECO:0000256" key="7">
    <source>
        <dbReference type="PROSITE-ProRule" id="PRU00110"/>
    </source>
</evidence>
<dbReference type="Gene3D" id="3.40.50.2300">
    <property type="match status" value="1"/>
</dbReference>
<dbReference type="STRING" id="1479485.DA73_0228435"/>
<evidence type="ECO:0000256" key="6">
    <source>
        <dbReference type="ARBA" id="ARBA00023012"/>
    </source>
</evidence>
<evidence type="ECO:0000313" key="13">
    <source>
        <dbReference type="EMBL" id="KAF3883824.1"/>
    </source>
</evidence>
<keyword evidence="5 13" id="KW-0418">Kinase</keyword>
<feature type="modified residue" description="4-aspartylphosphate" evidence="8">
    <location>
        <position position="888"/>
    </location>
</feature>
<dbReference type="EC" id="2.7.13.3" evidence="2"/>
<dbReference type="Pfam" id="PF01584">
    <property type="entry name" value="CheW"/>
    <property type="match status" value="1"/>
</dbReference>
<dbReference type="EMBL" id="JHEG02000058">
    <property type="protein sequence ID" value="KIE08495.1"/>
    <property type="molecule type" value="Genomic_DNA"/>
</dbReference>
<evidence type="ECO:0000259" key="12">
    <source>
        <dbReference type="PROSITE" id="PS50894"/>
    </source>
</evidence>
<feature type="domain" description="Histidine kinase" evidence="9">
    <location>
        <begin position="413"/>
        <end position="679"/>
    </location>
</feature>
<dbReference type="InterPro" id="IPR036890">
    <property type="entry name" value="HATPase_C_sf"/>
</dbReference>
<reference evidence="14" key="1">
    <citation type="journal article" date="2015" name="Genome Announc.">
        <title>Draft Genome Sequence of Tolypothrix boutellei Strain VB521301.</title>
        <authorList>
            <person name="Chandrababunaidu M.M."/>
            <person name="Singh D."/>
            <person name="Sen D."/>
            <person name="Bhan S."/>
            <person name="Das S."/>
            <person name="Gupta A."/>
            <person name="Adhikary S.P."/>
            <person name="Tripathy S."/>
        </authorList>
    </citation>
    <scope>NUCLEOTIDE SEQUENCE</scope>
    <source>
        <strain evidence="14">VB521301</strain>
    </source>
</reference>
<dbReference type="PROSITE" id="PS50110">
    <property type="entry name" value="RESPONSE_REGULATORY"/>
    <property type="match status" value="1"/>
</dbReference>
<organism evidence="14">
    <name type="scientific">Tolypothrix bouteillei VB521301</name>
    <dbReference type="NCBI Taxonomy" id="1479485"/>
    <lineage>
        <taxon>Bacteria</taxon>
        <taxon>Bacillati</taxon>
        <taxon>Cyanobacteriota</taxon>
        <taxon>Cyanophyceae</taxon>
        <taxon>Nostocales</taxon>
        <taxon>Tolypothrichaceae</taxon>
        <taxon>Tolypothrix</taxon>
    </lineage>
</organism>
<evidence type="ECO:0000313" key="15">
    <source>
        <dbReference type="Proteomes" id="UP000029738"/>
    </source>
</evidence>
<dbReference type="GO" id="GO:0000160">
    <property type="term" value="P:phosphorelay signal transduction system"/>
    <property type="evidence" value="ECO:0007669"/>
    <property type="project" value="UniProtKB-KW"/>
</dbReference>
<dbReference type="PROSITE" id="PS50851">
    <property type="entry name" value="CHEW"/>
    <property type="match status" value="1"/>
</dbReference>
<evidence type="ECO:0000259" key="9">
    <source>
        <dbReference type="PROSITE" id="PS50109"/>
    </source>
</evidence>
<proteinExistence type="predicted"/>
<dbReference type="SUPFAM" id="SSF52172">
    <property type="entry name" value="CheY-like"/>
    <property type="match status" value="1"/>
</dbReference>
<evidence type="ECO:0000256" key="4">
    <source>
        <dbReference type="ARBA" id="ARBA00022679"/>
    </source>
</evidence>
<dbReference type="InterPro" id="IPR008207">
    <property type="entry name" value="Sig_transdc_His_kin_Hpt_dom"/>
</dbReference>
<evidence type="ECO:0000259" key="11">
    <source>
        <dbReference type="PROSITE" id="PS50851"/>
    </source>
</evidence>
<dbReference type="OrthoDB" id="2079555at2"/>
<feature type="domain" description="Response regulatory" evidence="10">
    <location>
        <begin position="839"/>
        <end position="955"/>
    </location>
</feature>
<dbReference type="InterPro" id="IPR036061">
    <property type="entry name" value="CheW-like_dom_sf"/>
</dbReference>
<dbReference type="InterPro" id="IPR005467">
    <property type="entry name" value="His_kinase_dom"/>
</dbReference>
<dbReference type="CDD" id="cd00088">
    <property type="entry name" value="HPT"/>
    <property type="match status" value="1"/>
</dbReference>
<dbReference type="PROSITE" id="PS50894">
    <property type="entry name" value="HPT"/>
    <property type="match status" value="2"/>
</dbReference>
<evidence type="ECO:0000256" key="3">
    <source>
        <dbReference type="ARBA" id="ARBA00022553"/>
    </source>
</evidence>
<dbReference type="InterPro" id="IPR002545">
    <property type="entry name" value="CheW-lke_dom"/>
</dbReference>
<keyword evidence="6" id="KW-0902">Two-component regulatory system</keyword>
<evidence type="ECO:0000256" key="8">
    <source>
        <dbReference type="PROSITE-ProRule" id="PRU00169"/>
    </source>
</evidence>
<dbReference type="EMBL" id="JHEG04000002">
    <property type="protein sequence ID" value="KAF3883824.1"/>
    <property type="molecule type" value="Genomic_DNA"/>
</dbReference>
<keyword evidence="3 8" id="KW-0597">Phosphoprotein</keyword>
<dbReference type="SMART" id="SM00260">
    <property type="entry name" value="CheW"/>
    <property type="match status" value="1"/>
</dbReference>
<dbReference type="FunFam" id="3.30.565.10:FF:000016">
    <property type="entry name" value="Chemotaxis protein CheA, putative"/>
    <property type="match status" value="1"/>
</dbReference>
<sequence length="958" mass="105746">MNEYSVMDLFRQEIQAQVTIFRETLEILRTQPFSMTELEQATQAAHSVWGTARLVELEVASDLAQVMKQCFMAAQDKTVTLGEEQIELLLHASDLLLSMSKAADGDFKQWLSDYSWDLATTQKAISILPTVNVLQLEDIHAVNVLKIEIKTAQLDTTDSVNALPSETPVPPSDATHSVTTLTGDDDGSMMDLFRLEAEAQITVMNEGLLALESNPHSAQVLETLMRAAHSIKGSARIVALDAVVNLAHVMEDCFVAAQNKTITLDSDRVDVLLQAVDLLQGISEVSNADLHQWLANNEAAFERMRVSVETILNPKAAPLLIQENTSNAPVPVSSLLGTELNPDSALVVVNQSPPPAQVMVQERSELTAPSSSASEQIAVQDRVVRVSAENLNRIMGLAGESLIEANWLQPHADSMMSLKWRLVELSRTLEHLQDALDRGAYQQDGKEYLEEARQREQECLDFLSDRLNELELYAQRTANLSDRLYREVITSHMRPFADGVQSFPRMIRDLARKLNKQVNLEIVGKATSVDRDILKKLEAPLTHILRNAVDHGIELPEERAATGKPSAGTIRLEAFHRGGMLAITIADDGQGIDPEQLRQKVINKNLTTAEIATQLSISELMEFLFLPGFSTAKQVTEISGRGVGLDIAKSMAQEVGGTVRAVSQKGLGTSFHFQLPLTLSVVRTLLVEISGRPYAIPLARIGHIITVERSDVSDVENKQYFTMNQKNIGLIAAHQILELSEPSPTSGPLSVVVVSDRDDTYGLVVDKFLGEHDLVVRPLDPRLGKVPDISATSLLSDGSPVLIVDVSDIVRSMDAILNAGQLTKVGVVTAEEMANKRKKILVVDDSITVREMERKLLENRGYQVDVAVNGMEGWSAVRTNHYDLVISDIDMPRMNGIELVRQIKNHPRLHSLPTIVMSYRDREEDRLQGLEAGANYYLTKSSFHDDTLINAVVDLIGR</sequence>
<dbReference type="Pfam" id="PF00072">
    <property type="entry name" value="Response_reg"/>
    <property type="match status" value="1"/>
</dbReference>
<evidence type="ECO:0000313" key="14">
    <source>
        <dbReference type="EMBL" id="KIE08495.1"/>
    </source>
</evidence>
<dbReference type="PANTHER" id="PTHR43395:SF1">
    <property type="entry name" value="CHEMOTAXIS PROTEIN CHEA"/>
    <property type="match status" value="1"/>
</dbReference>
<evidence type="ECO:0000259" key="10">
    <source>
        <dbReference type="PROSITE" id="PS50110"/>
    </source>
</evidence>
<name>A0A0C1R8A8_9CYAN</name>
<dbReference type="SMART" id="SM00387">
    <property type="entry name" value="HATPase_c"/>
    <property type="match status" value="1"/>
</dbReference>
<dbReference type="InterPro" id="IPR051315">
    <property type="entry name" value="Bact_Chemotaxis_CheA"/>
</dbReference>
<evidence type="ECO:0000256" key="2">
    <source>
        <dbReference type="ARBA" id="ARBA00012438"/>
    </source>
</evidence>
<dbReference type="PANTHER" id="PTHR43395">
    <property type="entry name" value="SENSOR HISTIDINE KINASE CHEA"/>
    <property type="match status" value="1"/>
</dbReference>